<reference evidence="1 2" key="1">
    <citation type="submission" date="2017-10" db="EMBL/GenBank/DDBJ databases">
        <title>genome sequences of Staph epi in chlorhexidine trial.</title>
        <authorList>
            <person name="Greninger A.L."/>
            <person name="Addetia A."/>
            <person name="Qin X."/>
            <person name="Zerr D."/>
        </authorList>
    </citation>
    <scope>NUCLEOTIDE SEQUENCE [LARGE SCALE GENOMIC DNA]</scope>
    <source>
        <strain evidence="1 2">SCH-17</strain>
    </source>
</reference>
<dbReference type="AlphaFoldDB" id="A0AAE5QUV6"/>
<organism evidence="1 2">
    <name type="scientific">Staphylococcus epidermidis</name>
    <dbReference type="NCBI Taxonomy" id="1282"/>
    <lineage>
        <taxon>Bacteria</taxon>
        <taxon>Bacillati</taxon>
        <taxon>Bacillota</taxon>
        <taxon>Bacilli</taxon>
        <taxon>Bacillales</taxon>
        <taxon>Staphylococcaceae</taxon>
        <taxon>Staphylococcus</taxon>
    </lineage>
</organism>
<dbReference type="EMBL" id="PEJG01000035">
    <property type="protein sequence ID" value="PIH09144.1"/>
    <property type="molecule type" value="Genomic_DNA"/>
</dbReference>
<proteinExistence type="predicted"/>
<evidence type="ECO:0000313" key="1">
    <source>
        <dbReference type="EMBL" id="PIH09144.1"/>
    </source>
</evidence>
<dbReference type="Gene3D" id="1.10.10.10">
    <property type="entry name" value="Winged helix-like DNA-binding domain superfamily/Winged helix DNA-binding domain"/>
    <property type="match status" value="1"/>
</dbReference>
<sequence length="280" mass="32281">MTHQLINLEEHTTFESIQAMDNTVRQYNDKISKTHFETLNLLKQYSCKVIGVSHIKIKTMANQLKKSVATVKRHIKYLKDNGFITVINTFRMKQGGKGANTYAINPIDVYQKIQNELSQMSYRKNDKKRNQRQSQQAMTFVKAKKETISFIKLLSSFVSNKCTHKQIKLKRTKNIKNFRSCPKDVPLDVYKSYKAFFSDAQIKYIYTAITQQTTKYANINDADHTDIVDNTFNSIVKALRKYHRGEGENIKNIFAYATGTAKKLALRQASMNAWANVGII</sequence>
<dbReference type="InterPro" id="IPR036388">
    <property type="entry name" value="WH-like_DNA-bd_sf"/>
</dbReference>
<dbReference type="Proteomes" id="UP000228502">
    <property type="component" value="Unassembled WGS sequence"/>
</dbReference>
<protein>
    <recommendedName>
        <fullName evidence="3">Helix-turn-helix domain-containing protein</fullName>
    </recommendedName>
</protein>
<name>A0AAE5QUV6_STAEP</name>
<evidence type="ECO:0000313" key="2">
    <source>
        <dbReference type="Proteomes" id="UP000228502"/>
    </source>
</evidence>
<gene>
    <name evidence="1" type="ORF">CTJ08_12590</name>
</gene>
<accession>A0AAE5QUV6</accession>
<dbReference type="RefSeq" id="WP_099800666.1">
    <property type="nucleotide sequence ID" value="NZ_PEJG01000035.1"/>
</dbReference>
<dbReference type="CDD" id="cd00092">
    <property type="entry name" value="HTH_CRP"/>
    <property type="match status" value="1"/>
</dbReference>
<comment type="caution">
    <text evidence="1">The sequence shown here is derived from an EMBL/GenBank/DDBJ whole genome shotgun (WGS) entry which is preliminary data.</text>
</comment>
<evidence type="ECO:0008006" key="3">
    <source>
        <dbReference type="Google" id="ProtNLM"/>
    </source>
</evidence>